<organism evidence="1 2">
    <name type="scientific">Desulforamulus profundi</name>
    <dbReference type="NCBI Taxonomy" id="1383067"/>
    <lineage>
        <taxon>Bacteria</taxon>
        <taxon>Bacillati</taxon>
        <taxon>Bacillota</taxon>
        <taxon>Clostridia</taxon>
        <taxon>Eubacteriales</taxon>
        <taxon>Peptococcaceae</taxon>
        <taxon>Desulforamulus</taxon>
    </lineage>
</organism>
<comment type="caution">
    <text evidence="1">The sequence shown here is derived from an EMBL/GenBank/DDBJ whole genome shotgun (WGS) entry which is preliminary data.</text>
</comment>
<dbReference type="OrthoDB" id="1786370at2"/>
<evidence type="ECO:0000313" key="2">
    <source>
        <dbReference type="Proteomes" id="UP000222564"/>
    </source>
</evidence>
<dbReference type="AlphaFoldDB" id="A0A2C6M9P4"/>
<sequence>MGGAIIYPEIIGALADSGFLVVPAIKEEMAVYAERRALGEEVGYQVHWNLVIVKSLEICLITLDILWDNGNITVIGFHSKTWDQLSHLMHFSNLLLLPDRGLIGEDNNLISPVAAQEGFLIKGFAKGVISLANKAANMPQDLDIRGLMTYLSDILNVARRTGRGLFLS</sequence>
<name>A0A2C6M9P4_9FIRM</name>
<reference evidence="1 2" key="1">
    <citation type="submission" date="2013-09" db="EMBL/GenBank/DDBJ databases">
        <title>Biodegradation of hydrocarbons in the deep terrestrial subsurface : characterization of a microbial consortium composed of two Desulfotomaculum species originating from a deep geological formation.</title>
        <authorList>
            <person name="Aullo T."/>
            <person name="Berlendis S."/>
            <person name="Lascourreges J.-F."/>
            <person name="Dessort D."/>
            <person name="Saint-Laurent S."/>
            <person name="Schraauwers B."/>
            <person name="Mas J."/>
            <person name="Magot M."/>
            <person name="Ranchou-Peyruse A."/>
        </authorList>
    </citation>
    <scope>NUCLEOTIDE SEQUENCE [LARGE SCALE GENOMIC DNA]</scope>
    <source>
        <strain evidence="1 2">Bs107</strain>
    </source>
</reference>
<dbReference type="Proteomes" id="UP000222564">
    <property type="component" value="Unassembled WGS sequence"/>
</dbReference>
<dbReference type="EMBL" id="AWQQ01000158">
    <property type="protein sequence ID" value="PHJ36698.1"/>
    <property type="molecule type" value="Genomic_DNA"/>
</dbReference>
<accession>A0A2C6M9P4</accession>
<protein>
    <submittedName>
        <fullName evidence="1">Uncharacterized protein</fullName>
    </submittedName>
</protein>
<gene>
    <name evidence="1" type="ORF">P378_20785</name>
</gene>
<keyword evidence="2" id="KW-1185">Reference proteome</keyword>
<proteinExistence type="predicted"/>
<evidence type="ECO:0000313" key="1">
    <source>
        <dbReference type="EMBL" id="PHJ36698.1"/>
    </source>
</evidence>
<dbReference type="RefSeq" id="WP_099084250.1">
    <property type="nucleotide sequence ID" value="NZ_AWQQ01000158.1"/>
</dbReference>